<dbReference type="Proteomes" id="UP001216899">
    <property type="component" value="Chromosome"/>
</dbReference>
<organism evidence="1 2">
    <name type="scientific">Paracoccus marcusii</name>
    <dbReference type="NCBI Taxonomy" id="59779"/>
    <lineage>
        <taxon>Bacteria</taxon>
        <taxon>Pseudomonadati</taxon>
        <taxon>Pseudomonadota</taxon>
        <taxon>Alphaproteobacteria</taxon>
        <taxon>Rhodobacterales</taxon>
        <taxon>Paracoccaceae</taxon>
        <taxon>Paracoccus</taxon>
    </lineage>
</organism>
<name>A0ABY7UNC4_9RHOB</name>
<dbReference type="EMBL" id="CP117466">
    <property type="protein sequence ID" value="WDA11435.1"/>
    <property type="molecule type" value="Genomic_DNA"/>
</dbReference>
<evidence type="ECO:0000313" key="1">
    <source>
        <dbReference type="EMBL" id="WDA11435.1"/>
    </source>
</evidence>
<dbReference type="RefSeq" id="WP_273742691.1">
    <property type="nucleotide sequence ID" value="NZ_CP117466.1"/>
</dbReference>
<accession>A0ABY7UNC4</accession>
<evidence type="ECO:0000313" key="2">
    <source>
        <dbReference type="Proteomes" id="UP001216899"/>
    </source>
</evidence>
<sequence length="247" mass="27514">MTDRPILFSALMIRALLDGRKTQTRRVLTLGGRRPDYIGPRGCTEDPACWGWDDGRGGYILADRDSDDAQAATWHDFAASWRAGDRAWVREAHAILPATAYRGSIGTGTIVQTVHPTDGYSAAVMREGFDRSGAPRWRPSIHMPRWASRLTLTVTDVRVQRLWDISEKDAKAEGVPPPPEGIAPEWSHYDSYVDVFADVWDSLNAERAPWGSNPWVVALSFTVQRGNIDQVGLTDRQLRDQITGGDI</sequence>
<gene>
    <name evidence="1" type="ORF">PRL19_08885</name>
</gene>
<keyword evidence="2" id="KW-1185">Reference proteome</keyword>
<proteinExistence type="predicted"/>
<protein>
    <submittedName>
        <fullName evidence="1">Uncharacterized protein</fullName>
    </submittedName>
</protein>
<reference evidence="1 2" key="1">
    <citation type="submission" date="2023-02" db="EMBL/GenBank/DDBJ databases">
        <title>Whole genome sequenc of Paracoccus marcusii MBLB0836.</title>
        <authorList>
            <person name="Seo M.-J."/>
            <person name="Cho E.-S."/>
            <person name="Hwang C.Y."/>
        </authorList>
    </citation>
    <scope>NUCLEOTIDE SEQUENCE [LARGE SCALE GENOMIC DNA]</scope>
    <source>
        <strain evidence="1 2">MBLB0836</strain>
    </source>
</reference>